<evidence type="ECO:0000256" key="1">
    <source>
        <dbReference type="SAM" id="MobiDB-lite"/>
    </source>
</evidence>
<dbReference type="AlphaFoldDB" id="D2RF28"/>
<dbReference type="PaxDb" id="572546-Arcpr_1676"/>
<feature type="region of interest" description="Disordered" evidence="1">
    <location>
        <begin position="1"/>
        <end position="50"/>
    </location>
</feature>
<dbReference type="KEGG" id="apo:Arcpr_1676"/>
<dbReference type="HOGENOM" id="CLU_3112861_0_0_2"/>
<dbReference type="GeneID" id="58788621"/>
<name>D2RF28_ARCPA</name>
<dbReference type="STRING" id="572546.Arcpr_1676"/>
<dbReference type="EMBL" id="CP001857">
    <property type="protein sequence ID" value="ADB58722.1"/>
    <property type="molecule type" value="Genomic_DNA"/>
</dbReference>
<feature type="compositionally biased region" description="Basic residues" evidence="1">
    <location>
        <begin position="40"/>
        <end position="50"/>
    </location>
</feature>
<dbReference type="RefSeq" id="WP_012941057.1">
    <property type="nucleotide sequence ID" value="NC_013741.1"/>
</dbReference>
<sequence>MARRRKKDRLGRVMSKVARGKKLSRRDRAILSGAIDGAKKARSERRKNRK</sequence>
<protein>
    <submittedName>
        <fullName evidence="2">Uncharacterized protein</fullName>
    </submittedName>
</protein>
<gene>
    <name evidence="2" type="ordered locus">Arcpr_1676</name>
</gene>
<proteinExistence type="predicted"/>
<evidence type="ECO:0000313" key="2">
    <source>
        <dbReference type="EMBL" id="ADB58722.1"/>
    </source>
</evidence>
<keyword evidence="3" id="KW-1185">Reference proteome</keyword>
<accession>D2RF28</accession>
<organism evidence="2 3">
    <name type="scientific">Archaeoglobus profundus (strain DSM 5631 / JCM 9629 / NBRC 100127 / Av18)</name>
    <dbReference type="NCBI Taxonomy" id="572546"/>
    <lineage>
        <taxon>Archaea</taxon>
        <taxon>Methanobacteriati</taxon>
        <taxon>Methanobacteriota</taxon>
        <taxon>Archaeoglobi</taxon>
        <taxon>Archaeoglobales</taxon>
        <taxon>Archaeoglobaceae</taxon>
        <taxon>Archaeoglobus</taxon>
    </lineage>
</organism>
<reference evidence="2 3" key="1">
    <citation type="journal article" date="2010" name="Stand. Genomic Sci.">
        <title>Complete genome sequence of Archaeoglobus profundus type strain (AV18).</title>
        <authorList>
            <person name="von Jan M."/>
            <person name="Lapidus A."/>
            <person name="Del Rio T.G."/>
            <person name="Copeland A."/>
            <person name="Tice H."/>
            <person name="Cheng J.F."/>
            <person name="Lucas S."/>
            <person name="Chen F."/>
            <person name="Nolan M."/>
            <person name="Goodwin L."/>
            <person name="Han C."/>
            <person name="Pitluck S."/>
            <person name="Liolios K."/>
            <person name="Ivanova N."/>
            <person name="Mavromatis K."/>
            <person name="Ovchinnikova G."/>
            <person name="Chertkov O."/>
            <person name="Pati A."/>
            <person name="Chen A."/>
            <person name="Palaniappan K."/>
            <person name="Land M."/>
            <person name="Hauser L."/>
            <person name="Chang Y.J."/>
            <person name="Jeffries C.D."/>
            <person name="Saunders E."/>
            <person name="Brettin T."/>
            <person name="Detter J.C."/>
            <person name="Chain P."/>
            <person name="Eichinger K."/>
            <person name="Huber H."/>
            <person name="Spring S."/>
            <person name="Rohde M."/>
            <person name="Goker M."/>
            <person name="Wirth R."/>
            <person name="Woyke T."/>
            <person name="Bristow J."/>
            <person name="Eisen J.A."/>
            <person name="Markowitz V."/>
            <person name="Hugenholtz P."/>
            <person name="Kyrpides N.C."/>
            <person name="Klenk H.P."/>
        </authorList>
    </citation>
    <scope>NUCLEOTIDE SEQUENCE [LARGE SCALE GENOMIC DNA]</scope>
    <source>
        <strain evidence="3">DSM 5631 / JCM 9629 / NBRC 100127 / Av18</strain>
    </source>
</reference>
<dbReference type="Proteomes" id="UP000001901">
    <property type="component" value="Chromosome"/>
</dbReference>
<evidence type="ECO:0000313" key="3">
    <source>
        <dbReference type="Proteomes" id="UP000001901"/>
    </source>
</evidence>